<keyword evidence="2" id="KW-0732">Signal</keyword>
<dbReference type="AlphaFoldDB" id="A0A8B9VC81"/>
<feature type="chain" id="PRO_5034656153" description="GRAM domain-containing protein" evidence="2">
    <location>
        <begin position="21"/>
        <end position="575"/>
    </location>
</feature>
<protein>
    <recommendedName>
        <fullName evidence="3">GRAM domain-containing protein</fullName>
    </recommendedName>
</protein>
<feature type="compositionally biased region" description="Pro residues" evidence="1">
    <location>
        <begin position="505"/>
        <end position="520"/>
    </location>
</feature>
<evidence type="ECO:0000313" key="4">
    <source>
        <dbReference type="Ensembl" id="ENSAZOP00000020215.1"/>
    </source>
</evidence>
<proteinExistence type="predicted"/>
<feature type="signal peptide" evidence="2">
    <location>
        <begin position="1"/>
        <end position="20"/>
    </location>
</feature>
<reference evidence="4" key="1">
    <citation type="submission" date="2025-08" db="UniProtKB">
        <authorList>
            <consortium name="Ensembl"/>
        </authorList>
    </citation>
    <scope>IDENTIFICATION</scope>
</reference>
<feature type="region of interest" description="Disordered" evidence="1">
    <location>
        <begin position="205"/>
        <end position="299"/>
    </location>
</feature>
<evidence type="ECO:0000256" key="2">
    <source>
        <dbReference type="SAM" id="SignalP"/>
    </source>
</evidence>
<evidence type="ECO:0000256" key="1">
    <source>
        <dbReference type="SAM" id="MobiDB-lite"/>
    </source>
</evidence>
<feature type="compositionally biased region" description="Polar residues" evidence="1">
    <location>
        <begin position="222"/>
        <end position="233"/>
    </location>
</feature>
<dbReference type="Ensembl" id="ENSAZOT00000021721.1">
    <property type="protein sequence ID" value="ENSAZOP00000020215.1"/>
    <property type="gene ID" value="ENSAZOG00000013111.1"/>
</dbReference>
<keyword evidence="5" id="KW-1185">Reference proteome</keyword>
<feature type="domain" description="GRAM" evidence="3">
    <location>
        <begin position="304"/>
        <end position="371"/>
    </location>
</feature>
<reference evidence="4" key="2">
    <citation type="submission" date="2025-09" db="UniProtKB">
        <authorList>
            <consortium name="Ensembl"/>
        </authorList>
    </citation>
    <scope>IDENTIFICATION</scope>
</reference>
<evidence type="ECO:0000313" key="5">
    <source>
        <dbReference type="Proteomes" id="UP000694549"/>
    </source>
</evidence>
<dbReference type="PANTHER" id="PTHR46645:SF1">
    <property type="entry name" value="GRAM DOMAIN-CONTAINING PROTEIN"/>
    <property type="match status" value="1"/>
</dbReference>
<feature type="compositionally biased region" description="Low complexity" evidence="1">
    <location>
        <begin position="468"/>
        <end position="478"/>
    </location>
</feature>
<feature type="compositionally biased region" description="Polar residues" evidence="1">
    <location>
        <begin position="424"/>
        <end position="441"/>
    </location>
</feature>
<dbReference type="Proteomes" id="UP000694549">
    <property type="component" value="Unplaced"/>
</dbReference>
<name>A0A8B9VC81_9AVES</name>
<dbReference type="InterPro" id="IPR052633">
    <property type="entry name" value="GRAM_domain_protein_2B"/>
</dbReference>
<dbReference type="Pfam" id="PF02893">
    <property type="entry name" value="GRAM"/>
    <property type="match status" value="1"/>
</dbReference>
<accession>A0A8B9VC81</accession>
<dbReference type="CDD" id="cd13220">
    <property type="entry name" value="PH-GRAM_GRAMDC"/>
    <property type="match status" value="1"/>
</dbReference>
<dbReference type="InterPro" id="IPR011993">
    <property type="entry name" value="PH-like_dom_sf"/>
</dbReference>
<dbReference type="InterPro" id="IPR004182">
    <property type="entry name" value="GRAM"/>
</dbReference>
<sequence>MTHAKWGCALGCVRMGWVGAQGVHRAAGDALGAVPGGLWGCRAGDCSAPVLCCWTPVLCHPRGYNCSPWSCGKGFISTGQRARAGRPWHMPQSAAGKGQGISLLSLERPGPCPWPRVYSLFWGGADTPGAAEGPAAGEPQVPLWASWQLWGEGAPCPWPPPVWWALRGAPAIGGRRWWWRSPHQCWHQHAPRDSACRDLCPMGTAGRDGTERDGTGREGSALPTTSVPRSSFMSGKLKKSRKAALGEKQWQSLEERGSAGTQPGSHPALTRSKTYDPSCKETEEAEGTGGRHGSLSSSLNKRSSSFRKAFEEIAGREALLACFSCAWQREVPYHGRLYVSSGHVCFHASLLLKDIKAVVPVTSICALKKTNTALLVPNALSIRTAEGDKFLFVSLRQREATFQLLRSLCKHLQDNGWSPLASPLNGSTAQSLKKPLTSSQSDLEESPAEPDSLLEPPEEASQAKEEAAATAEDAAAAGRGERGPRRSRGRSRALALPRFGHGAPGPSPTPPCPGRGPQPSAPHSKCCATEPLQHHHPHLPAAVSPGPLHSPSPGGPQLPPPGSDTALSPGWWPCC</sequence>
<evidence type="ECO:0000259" key="3">
    <source>
        <dbReference type="SMART" id="SM00568"/>
    </source>
</evidence>
<feature type="compositionally biased region" description="Pro residues" evidence="1">
    <location>
        <begin position="548"/>
        <end position="562"/>
    </location>
</feature>
<dbReference type="SMART" id="SM00568">
    <property type="entry name" value="GRAM"/>
    <property type="match status" value="1"/>
</dbReference>
<dbReference type="PANTHER" id="PTHR46645">
    <property type="entry name" value="GRAM DOMAIN-CONTAINING PROTEIN 2B-RELATED"/>
    <property type="match status" value="1"/>
</dbReference>
<organism evidence="4 5">
    <name type="scientific">Anas zonorhyncha</name>
    <name type="common">Eastern spot-billed duck</name>
    <dbReference type="NCBI Taxonomy" id="75864"/>
    <lineage>
        <taxon>Eukaryota</taxon>
        <taxon>Metazoa</taxon>
        <taxon>Chordata</taxon>
        <taxon>Craniata</taxon>
        <taxon>Vertebrata</taxon>
        <taxon>Euteleostomi</taxon>
        <taxon>Archelosauria</taxon>
        <taxon>Archosauria</taxon>
        <taxon>Dinosauria</taxon>
        <taxon>Saurischia</taxon>
        <taxon>Theropoda</taxon>
        <taxon>Coelurosauria</taxon>
        <taxon>Aves</taxon>
        <taxon>Neognathae</taxon>
        <taxon>Galloanserae</taxon>
        <taxon>Anseriformes</taxon>
        <taxon>Anatidae</taxon>
        <taxon>Anatinae</taxon>
        <taxon>Anas</taxon>
    </lineage>
</organism>
<dbReference type="Gene3D" id="2.30.29.30">
    <property type="entry name" value="Pleckstrin-homology domain (PH domain)/Phosphotyrosine-binding domain (PTB)"/>
    <property type="match status" value="1"/>
</dbReference>
<feature type="region of interest" description="Disordered" evidence="1">
    <location>
        <begin position="423"/>
        <end position="575"/>
    </location>
</feature>